<feature type="domain" description="Major facilitator superfamily (MFS) profile" evidence="10">
    <location>
        <begin position="19"/>
        <end position="436"/>
    </location>
</feature>
<feature type="transmembrane region" description="Helical" evidence="9">
    <location>
        <begin position="249"/>
        <end position="268"/>
    </location>
</feature>
<evidence type="ECO:0000256" key="8">
    <source>
        <dbReference type="ARBA" id="ARBA00038514"/>
    </source>
</evidence>
<dbReference type="InterPro" id="IPR000849">
    <property type="entry name" value="Sugar_P_transporter"/>
</dbReference>
<dbReference type="PROSITE" id="PS50850">
    <property type="entry name" value="MFS"/>
    <property type="match status" value="1"/>
</dbReference>
<keyword evidence="4" id="KW-0997">Cell inner membrane</keyword>
<organism evidence="11 12">
    <name type="scientific">Mangrovibacter plantisponsor</name>
    <dbReference type="NCBI Taxonomy" id="451513"/>
    <lineage>
        <taxon>Bacteria</taxon>
        <taxon>Pseudomonadati</taxon>
        <taxon>Pseudomonadota</taxon>
        <taxon>Gammaproteobacteria</taxon>
        <taxon>Enterobacterales</taxon>
        <taxon>Enterobacteriaceae</taxon>
        <taxon>Mangrovibacter</taxon>
    </lineage>
</organism>
<dbReference type="RefSeq" id="WP_110027104.1">
    <property type="nucleotide sequence ID" value="NZ_QGTS01000011.1"/>
</dbReference>
<evidence type="ECO:0000256" key="7">
    <source>
        <dbReference type="ARBA" id="ARBA00023136"/>
    </source>
</evidence>
<sequence>MILDETVEAKRGMHTRYLILLVIFIVTAINYADRATLSIAGAEVGKELQLSSISLGYIFSAFGWAYLLMQIPGGWLLDKFGSRKVYTYSLFFWSLFTFLQGFVGMFPLAWAGVTMFAMRFMLGFSEAPSFPANARIVAAWFPTKERGTASALFNAAQYFSLAIFSPLLGWLTFTWGWEHVFTVMGVLGFILTWVWTRTIHNPTDHPRMSKAELDFIRKGGAVVDMDQRKNNGVTGPKLNYIKQLLTNRMMLGVFFGQYFINTITWFFLTWFPIYLVQARGMSILKVGLVASIPALCGFAGGVLGGVFSDYLIRRGVSLTFARKLPIVLGMLLASTIILCNYVDNTALVVTLMALAFFGKGFGALGWPVISDTAPKEIVGLCGGVFNVFGNVASIVTPLVIGYLVSELHSFNAALIFVGCSALMAMVCYLLVVGDIKRMELQK</sequence>
<feature type="transmembrane region" description="Helical" evidence="9">
    <location>
        <begin position="179"/>
        <end position="200"/>
    </location>
</feature>
<keyword evidence="12" id="KW-1185">Reference proteome</keyword>
<dbReference type="GO" id="GO:0005975">
    <property type="term" value="P:carbohydrate metabolic process"/>
    <property type="evidence" value="ECO:0007669"/>
    <property type="project" value="UniProtKB-ARBA"/>
</dbReference>
<keyword evidence="6 9" id="KW-1133">Transmembrane helix</keyword>
<evidence type="ECO:0000256" key="5">
    <source>
        <dbReference type="ARBA" id="ARBA00022692"/>
    </source>
</evidence>
<comment type="caution">
    <text evidence="11">The sequence shown here is derived from an EMBL/GenBank/DDBJ whole genome shotgun (WGS) entry which is preliminary data.</text>
</comment>
<dbReference type="OrthoDB" id="9771451at2"/>
<reference evidence="11 12" key="1">
    <citation type="submission" date="2018-05" db="EMBL/GenBank/DDBJ databases">
        <title>Genomic Encyclopedia of Type Strains, Phase IV (KMG-IV): sequencing the most valuable type-strain genomes for metagenomic binning, comparative biology and taxonomic classification.</title>
        <authorList>
            <person name="Goeker M."/>
        </authorList>
    </citation>
    <scope>NUCLEOTIDE SEQUENCE [LARGE SCALE GENOMIC DNA]</scope>
    <source>
        <strain evidence="11 12">DSM 19579</strain>
    </source>
</reference>
<dbReference type="PIRSF" id="PIRSF002808">
    <property type="entry name" value="Hexose_phosphate_transp"/>
    <property type="match status" value="1"/>
</dbReference>
<name>A0A317Q0C7_9ENTR</name>
<feature type="transmembrane region" description="Helical" evidence="9">
    <location>
        <begin position="410"/>
        <end position="432"/>
    </location>
</feature>
<dbReference type="EMBL" id="QGTS01000011">
    <property type="protein sequence ID" value="PWW05995.1"/>
    <property type="molecule type" value="Genomic_DNA"/>
</dbReference>
<dbReference type="SUPFAM" id="SSF103473">
    <property type="entry name" value="MFS general substrate transporter"/>
    <property type="match status" value="1"/>
</dbReference>
<dbReference type="InterPro" id="IPR036259">
    <property type="entry name" value="MFS_trans_sf"/>
</dbReference>
<feature type="transmembrane region" description="Helical" evidence="9">
    <location>
        <begin position="288"/>
        <end position="312"/>
    </location>
</feature>
<dbReference type="InterPro" id="IPR011701">
    <property type="entry name" value="MFS"/>
</dbReference>
<feature type="transmembrane region" description="Helical" evidence="9">
    <location>
        <begin position="324"/>
        <end position="342"/>
    </location>
</feature>
<dbReference type="InterPro" id="IPR020846">
    <property type="entry name" value="MFS_dom"/>
</dbReference>
<evidence type="ECO:0000256" key="1">
    <source>
        <dbReference type="ARBA" id="ARBA00004429"/>
    </source>
</evidence>
<feature type="transmembrane region" description="Helical" evidence="9">
    <location>
        <begin position="151"/>
        <end position="173"/>
    </location>
</feature>
<dbReference type="GO" id="GO:0005886">
    <property type="term" value="C:plasma membrane"/>
    <property type="evidence" value="ECO:0007669"/>
    <property type="project" value="UniProtKB-SubCell"/>
</dbReference>
<accession>A0A317Q0C7</accession>
<dbReference type="FunFam" id="1.20.1250.20:FF:000006">
    <property type="entry name" value="MFS transporter"/>
    <property type="match status" value="1"/>
</dbReference>
<dbReference type="Gene3D" id="1.20.1250.20">
    <property type="entry name" value="MFS general substrate transporter like domains"/>
    <property type="match status" value="2"/>
</dbReference>
<dbReference type="PANTHER" id="PTHR11662:SF399">
    <property type="entry name" value="FI19708P1-RELATED"/>
    <property type="match status" value="1"/>
</dbReference>
<dbReference type="AlphaFoldDB" id="A0A317Q0C7"/>
<dbReference type="GO" id="GO:0019752">
    <property type="term" value="P:carboxylic acid metabolic process"/>
    <property type="evidence" value="ECO:0007669"/>
    <property type="project" value="UniProtKB-ARBA"/>
</dbReference>
<keyword evidence="2" id="KW-0813">Transport</keyword>
<gene>
    <name evidence="11" type="ORF">DES37_11164</name>
</gene>
<evidence type="ECO:0000256" key="4">
    <source>
        <dbReference type="ARBA" id="ARBA00022519"/>
    </source>
</evidence>
<dbReference type="InterPro" id="IPR050382">
    <property type="entry name" value="MFS_Na/Anion_cotransporter"/>
</dbReference>
<dbReference type="GO" id="GO:0022857">
    <property type="term" value="F:transmembrane transporter activity"/>
    <property type="evidence" value="ECO:0007669"/>
    <property type="project" value="InterPro"/>
</dbReference>
<feature type="transmembrane region" description="Helical" evidence="9">
    <location>
        <begin position="348"/>
        <end position="366"/>
    </location>
</feature>
<feature type="transmembrane region" description="Helical" evidence="9">
    <location>
        <begin position="378"/>
        <end position="404"/>
    </location>
</feature>
<comment type="subcellular location">
    <subcellularLocation>
        <location evidence="1">Cell inner membrane</location>
        <topology evidence="1">Multi-pass membrane protein</topology>
    </subcellularLocation>
</comment>
<evidence type="ECO:0000256" key="3">
    <source>
        <dbReference type="ARBA" id="ARBA00022475"/>
    </source>
</evidence>
<feature type="transmembrane region" description="Helical" evidence="9">
    <location>
        <begin position="15"/>
        <end position="32"/>
    </location>
</feature>
<evidence type="ECO:0000313" key="12">
    <source>
        <dbReference type="Proteomes" id="UP000246744"/>
    </source>
</evidence>
<dbReference type="Proteomes" id="UP000246744">
    <property type="component" value="Unassembled WGS sequence"/>
</dbReference>
<comment type="similarity">
    <text evidence="8">Belongs to the major facilitator superfamily. Phthalate permease family.</text>
</comment>
<dbReference type="Pfam" id="PF07690">
    <property type="entry name" value="MFS_1"/>
    <property type="match status" value="2"/>
</dbReference>
<protein>
    <submittedName>
        <fullName evidence="11">ACS family probable galactarate transporter</fullName>
    </submittedName>
</protein>
<evidence type="ECO:0000256" key="9">
    <source>
        <dbReference type="SAM" id="Phobius"/>
    </source>
</evidence>
<dbReference type="NCBIfam" id="TIGR00893">
    <property type="entry name" value="2A0114"/>
    <property type="match status" value="1"/>
</dbReference>
<dbReference type="FunFam" id="1.20.1250.20:FF:000010">
    <property type="entry name" value="Probable glucarate transporter"/>
    <property type="match status" value="1"/>
</dbReference>
<proteinExistence type="inferred from homology"/>
<evidence type="ECO:0000256" key="6">
    <source>
        <dbReference type="ARBA" id="ARBA00022989"/>
    </source>
</evidence>
<feature type="transmembrane region" description="Helical" evidence="9">
    <location>
        <begin position="91"/>
        <end position="113"/>
    </location>
</feature>
<keyword evidence="3" id="KW-1003">Cell membrane</keyword>
<evidence type="ECO:0000313" key="11">
    <source>
        <dbReference type="EMBL" id="PWW05995.1"/>
    </source>
</evidence>
<keyword evidence="5 9" id="KW-0812">Transmembrane</keyword>
<feature type="transmembrane region" description="Helical" evidence="9">
    <location>
        <begin position="53"/>
        <end position="71"/>
    </location>
</feature>
<dbReference type="CDD" id="cd17319">
    <property type="entry name" value="MFS_ExuT_GudP_like"/>
    <property type="match status" value="1"/>
</dbReference>
<evidence type="ECO:0000259" key="10">
    <source>
        <dbReference type="PROSITE" id="PS50850"/>
    </source>
</evidence>
<evidence type="ECO:0000256" key="2">
    <source>
        <dbReference type="ARBA" id="ARBA00022448"/>
    </source>
</evidence>
<dbReference type="PANTHER" id="PTHR11662">
    <property type="entry name" value="SOLUTE CARRIER FAMILY 17"/>
    <property type="match status" value="1"/>
</dbReference>
<keyword evidence="7 9" id="KW-0472">Membrane</keyword>